<dbReference type="InterPro" id="IPR023585">
    <property type="entry name" value="Ile-tRNA-ligase_type1"/>
</dbReference>
<accession>A0A2Z4Y266</accession>
<evidence type="ECO:0000259" key="13">
    <source>
        <dbReference type="Pfam" id="PF08264"/>
    </source>
</evidence>
<evidence type="ECO:0000256" key="3">
    <source>
        <dbReference type="ARBA" id="ARBA00022598"/>
    </source>
</evidence>
<dbReference type="CDD" id="cd07960">
    <property type="entry name" value="Anticodon_Ia_Ile_BEm"/>
    <property type="match status" value="1"/>
</dbReference>
<feature type="domain" description="Zinc finger FPG/IleRS-type" evidence="12">
    <location>
        <begin position="909"/>
        <end position="937"/>
    </location>
</feature>
<dbReference type="InterPro" id="IPR014729">
    <property type="entry name" value="Rossmann-like_a/b/a_fold"/>
</dbReference>
<keyword evidence="10" id="KW-0862">Zinc</keyword>
<dbReference type="SUPFAM" id="SSF47323">
    <property type="entry name" value="Anticodon-binding domain of a subclass of class I aminoacyl-tRNA synthetases"/>
    <property type="match status" value="1"/>
</dbReference>
<evidence type="ECO:0000256" key="8">
    <source>
        <dbReference type="ARBA" id="ARBA00025217"/>
    </source>
</evidence>
<feature type="binding site" evidence="10">
    <location>
        <position position="935"/>
    </location>
    <ligand>
        <name>Zn(2+)</name>
        <dbReference type="ChEBI" id="CHEBI:29105"/>
    </ligand>
</feature>
<dbReference type="PANTHER" id="PTHR42765:SF1">
    <property type="entry name" value="ISOLEUCINE--TRNA LIGASE, MITOCHONDRIAL"/>
    <property type="match status" value="1"/>
</dbReference>
<dbReference type="InterPro" id="IPR009080">
    <property type="entry name" value="tRNAsynth_Ia_anticodon-bd"/>
</dbReference>
<dbReference type="CDD" id="cd00818">
    <property type="entry name" value="IleRS_core"/>
    <property type="match status" value="1"/>
</dbReference>
<dbReference type="NCBIfam" id="TIGR00392">
    <property type="entry name" value="ileS"/>
    <property type="match status" value="1"/>
</dbReference>
<evidence type="ECO:0000256" key="2">
    <source>
        <dbReference type="ARBA" id="ARBA00022490"/>
    </source>
</evidence>
<dbReference type="Gene3D" id="3.40.50.620">
    <property type="entry name" value="HUPs"/>
    <property type="match status" value="2"/>
</dbReference>
<dbReference type="Gene3D" id="1.10.730.20">
    <property type="match status" value="1"/>
</dbReference>
<dbReference type="SUPFAM" id="SSF50677">
    <property type="entry name" value="ValRS/IleRS/LeuRS editing domain"/>
    <property type="match status" value="1"/>
</dbReference>
<evidence type="ECO:0000256" key="7">
    <source>
        <dbReference type="ARBA" id="ARBA00023146"/>
    </source>
</evidence>
<feature type="binding site" evidence="10">
    <location>
        <position position="573"/>
    </location>
    <ligand>
        <name>L-isoleucyl-5'-AMP</name>
        <dbReference type="ChEBI" id="CHEBI:178002"/>
    </ligand>
</feature>
<dbReference type="InterPro" id="IPR002300">
    <property type="entry name" value="aa-tRNA-synth_Ia"/>
</dbReference>
<dbReference type="KEGG" id="schv:BRCON_0065"/>
<feature type="domain" description="Methionyl/Valyl/Leucyl/Isoleucyl-tRNA synthetase anticodon-binding" evidence="13">
    <location>
        <begin position="697"/>
        <end position="849"/>
    </location>
</feature>
<feature type="binding site" evidence="10">
    <location>
        <position position="915"/>
    </location>
    <ligand>
        <name>Zn(2+)</name>
        <dbReference type="ChEBI" id="CHEBI:29105"/>
    </ligand>
</feature>
<comment type="cofactor">
    <cofactor evidence="10">
        <name>Zn(2+)</name>
        <dbReference type="ChEBI" id="CHEBI:29105"/>
    </cofactor>
    <text evidence="10">Binds 1 zinc ion per subunit.</text>
</comment>
<evidence type="ECO:0000313" key="15">
    <source>
        <dbReference type="Proteomes" id="UP000262583"/>
    </source>
</evidence>
<dbReference type="InterPro" id="IPR001412">
    <property type="entry name" value="aa-tRNA-synth_I_CS"/>
</dbReference>
<keyword evidence="3 10" id="KW-0436">Ligase</keyword>
<comment type="subunit">
    <text evidence="10">Monomer.</text>
</comment>
<dbReference type="GO" id="GO:0008270">
    <property type="term" value="F:zinc ion binding"/>
    <property type="evidence" value="ECO:0007669"/>
    <property type="project" value="UniProtKB-UniRule"/>
</dbReference>
<name>A0A2Z4Y266_SUMC1</name>
<evidence type="ECO:0000313" key="14">
    <source>
        <dbReference type="EMBL" id="AXA34842.1"/>
    </source>
</evidence>
<dbReference type="AlphaFoldDB" id="A0A2Z4Y266"/>
<dbReference type="InterPro" id="IPR050081">
    <property type="entry name" value="Ile-tRNA_ligase"/>
</dbReference>
<feature type="domain" description="Aminoacyl-tRNA synthetase class Ia" evidence="11">
    <location>
        <begin position="34"/>
        <end position="653"/>
    </location>
</feature>
<dbReference type="PROSITE" id="PS00178">
    <property type="entry name" value="AA_TRNA_LIGASE_I"/>
    <property type="match status" value="1"/>
</dbReference>
<comment type="catalytic activity">
    <reaction evidence="9 10">
        <text>tRNA(Ile) + L-isoleucine + ATP = L-isoleucyl-tRNA(Ile) + AMP + diphosphate</text>
        <dbReference type="Rhea" id="RHEA:11060"/>
        <dbReference type="Rhea" id="RHEA-COMP:9666"/>
        <dbReference type="Rhea" id="RHEA-COMP:9695"/>
        <dbReference type="ChEBI" id="CHEBI:30616"/>
        <dbReference type="ChEBI" id="CHEBI:33019"/>
        <dbReference type="ChEBI" id="CHEBI:58045"/>
        <dbReference type="ChEBI" id="CHEBI:78442"/>
        <dbReference type="ChEBI" id="CHEBI:78528"/>
        <dbReference type="ChEBI" id="CHEBI:456215"/>
        <dbReference type="EC" id="6.1.1.5"/>
    </reaction>
</comment>
<sequence>MEKTTNKPDYKATICLPKTAFAMKANLAQREPEMLARWKEQRIYQALMERPAQTDFILHDGPPYANGHIHIGHALNKILKDIIVRYQSMLGKRAPYVPGWDCHGLPIEQKVTSDLGPKKHEKSPVEIRQLCEQYARKWAKTQSEEFQRLGVIGDWENPYLTLDPKVEVGIVGALRDLVKSGYVYKGMKPVFWCAECQTALADAEVEYENHTSPSIYVKFPILEPQSRPSTADLTQPSIVIWTTTPWTLPANLAVALHPDFRYVAMRVTNAEGKTEDWIVAKELAETFAREAGIEQWEIVKELSARELELLECAHPVQPDRTSKVILGTHVTLEQGTGAVHTAPGHGMEDFIVCQAYGIPTVVPVDARGCFTSEFQLMKGMNVWEANGPIVRYLDEKNILVKAATIEHSYPHCWRCHNPIIYRATEQWFLRVDHNDLRDKALKFIDSAVEWIPRWGRDRIYNMMATRPDWCLSRQRAWGVPIPAVICKACGQSTLDAAVVEKFMEAVAERGTNVWFEESVERFLPENFTCPKCGTNQFEKEQDILDVWFDSGATHLAVLERRPELRWPADLYLEGSDQHRGWFQSSLIVALGTRGAPPYRAVLTHGFVLDGKGEAMSKSKGNVIAPEDIIKKYGADVLRLWVASQDYRGDIRVSNEILERVGEAYRRIRNTIRYLLGNLYDFDPSRDCVAYSSLMPIDRWILHELYVLQQQVMKAYTDYEFHKIYHWLHEFCVVQLSAVYLDILKDRMYCSGATSPERRAGQTVQYWIVDRLLRMAAPILVFTSEEAYLQLDKAGRSVHLLTFNPPAEEWYQPELAEEWKRLLEVRADVLRALEEARQVKRAIGQSLEARVTVVPKDSGLAPLLDKYRTLLAEVFITSQADVALEPPVDPDAITALAGEHVHVTVRHAVGQKCERCWRILPTVGQDAEHPALCDRCATIVRRYYTNG</sequence>
<dbReference type="GO" id="GO:0002161">
    <property type="term" value="F:aminoacyl-tRNA deacylase activity"/>
    <property type="evidence" value="ECO:0007669"/>
    <property type="project" value="InterPro"/>
</dbReference>
<keyword evidence="7 10" id="KW-0030">Aminoacyl-tRNA synthetase</keyword>
<dbReference type="GO" id="GO:0005829">
    <property type="term" value="C:cytosol"/>
    <property type="evidence" value="ECO:0007669"/>
    <property type="project" value="TreeGrafter"/>
</dbReference>
<feature type="short sequence motif" description="'HIGH' region" evidence="10">
    <location>
        <begin position="63"/>
        <end position="73"/>
    </location>
</feature>
<dbReference type="SUPFAM" id="SSF52374">
    <property type="entry name" value="Nucleotidylyl transferase"/>
    <property type="match status" value="1"/>
</dbReference>
<dbReference type="InterPro" id="IPR013155">
    <property type="entry name" value="M/V/L/I-tRNA-synth_anticd-bd"/>
</dbReference>
<evidence type="ECO:0000256" key="9">
    <source>
        <dbReference type="ARBA" id="ARBA00048359"/>
    </source>
</evidence>
<evidence type="ECO:0000256" key="10">
    <source>
        <dbReference type="HAMAP-Rule" id="MF_02002"/>
    </source>
</evidence>
<dbReference type="Pfam" id="PF08264">
    <property type="entry name" value="Anticodon_1"/>
    <property type="match status" value="1"/>
</dbReference>
<evidence type="ECO:0000259" key="12">
    <source>
        <dbReference type="Pfam" id="PF06827"/>
    </source>
</evidence>
<comment type="function">
    <text evidence="8 10">Catalyzes the attachment of isoleucine to tRNA(Ile). As IleRS can inadvertently accommodate and process structurally similar amino acids such as valine, to avoid such errors it has two additional distinct tRNA(Ile)-dependent editing activities. One activity is designated as 'pretransfer' editing and involves the hydrolysis of activated Val-AMP. The other activity is designated 'posttransfer' editing and involves deacylation of mischarged Val-tRNA(Ile).</text>
</comment>
<dbReference type="EC" id="6.1.1.5" evidence="10"/>
<dbReference type="InterPro" id="IPR033708">
    <property type="entry name" value="Anticodon_Ile_BEm"/>
</dbReference>
<dbReference type="InterPro" id="IPR010663">
    <property type="entry name" value="Znf_FPG/IleRS"/>
</dbReference>
<comment type="similarity">
    <text evidence="1 10">Belongs to the class-I aminoacyl-tRNA synthetase family. IleS type 1 subfamily.</text>
</comment>
<dbReference type="InterPro" id="IPR002301">
    <property type="entry name" value="Ile-tRNA-ligase"/>
</dbReference>
<dbReference type="GO" id="GO:0000049">
    <property type="term" value="F:tRNA binding"/>
    <property type="evidence" value="ECO:0007669"/>
    <property type="project" value="InterPro"/>
</dbReference>
<dbReference type="EMBL" id="CP030759">
    <property type="protein sequence ID" value="AXA34842.1"/>
    <property type="molecule type" value="Genomic_DNA"/>
</dbReference>
<dbReference type="Proteomes" id="UP000262583">
    <property type="component" value="Chromosome"/>
</dbReference>
<keyword evidence="6 10" id="KW-0648">Protein biosynthesis</keyword>
<gene>
    <name evidence="10" type="primary">ileS</name>
    <name evidence="14" type="ORF">BRCON_0065</name>
</gene>
<evidence type="ECO:0000256" key="5">
    <source>
        <dbReference type="ARBA" id="ARBA00022840"/>
    </source>
</evidence>
<dbReference type="GO" id="GO:0006428">
    <property type="term" value="P:isoleucyl-tRNA aminoacylation"/>
    <property type="evidence" value="ECO:0007669"/>
    <property type="project" value="UniProtKB-UniRule"/>
</dbReference>
<dbReference type="Gene3D" id="3.90.740.10">
    <property type="entry name" value="Valyl/Leucyl/Isoleucyl-tRNA synthetase, editing domain"/>
    <property type="match status" value="1"/>
</dbReference>
<organism evidence="14 15">
    <name type="scientific">Sumerlaea chitinivorans</name>
    <dbReference type="NCBI Taxonomy" id="2250252"/>
    <lineage>
        <taxon>Bacteria</taxon>
        <taxon>Candidatus Sumerlaeota</taxon>
        <taxon>Candidatus Sumerlaeia</taxon>
        <taxon>Candidatus Sumerlaeales</taxon>
        <taxon>Candidatus Sumerlaeaceae</taxon>
        <taxon>Candidatus Sumerlaea</taxon>
    </lineage>
</organism>
<dbReference type="Gene3D" id="1.10.10.830">
    <property type="entry name" value="Ile-tRNA synthetase CP2 domain-like"/>
    <property type="match status" value="1"/>
</dbReference>
<keyword evidence="4 10" id="KW-0547">Nucleotide-binding</keyword>
<evidence type="ECO:0000259" key="11">
    <source>
        <dbReference type="Pfam" id="PF00133"/>
    </source>
</evidence>
<dbReference type="Pfam" id="PF00133">
    <property type="entry name" value="tRNA-synt_1"/>
    <property type="match status" value="1"/>
</dbReference>
<dbReference type="PRINTS" id="PR00984">
    <property type="entry name" value="TRNASYNTHILE"/>
</dbReference>
<comment type="subcellular location">
    <subcellularLocation>
        <location evidence="10">Cytoplasm</location>
    </subcellularLocation>
</comment>
<proteinExistence type="inferred from homology"/>
<keyword evidence="5 10" id="KW-0067">ATP-binding</keyword>
<dbReference type="GO" id="GO:0005524">
    <property type="term" value="F:ATP binding"/>
    <property type="evidence" value="ECO:0007669"/>
    <property type="project" value="UniProtKB-UniRule"/>
</dbReference>
<dbReference type="GO" id="GO:0004822">
    <property type="term" value="F:isoleucine-tRNA ligase activity"/>
    <property type="evidence" value="ECO:0007669"/>
    <property type="project" value="UniProtKB-UniRule"/>
</dbReference>
<feature type="binding site" evidence="10">
    <location>
        <position position="912"/>
    </location>
    <ligand>
        <name>Zn(2+)</name>
        <dbReference type="ChEBI" id="CHEBI:29105"/>
    </ligand>
</feature>
<dbReference type="PANTHER" id="PTHR42765">
    <property type="entry name" value="SOLEUCYL-TRNA SYNTHETASE"/>
    <property type="match status" value="1"/>
</dbReference>
<feature type="binding site" evidence="10">
    <location>
        <position position="617"/>
    </location>
    <ligand>
        <name>ATP</name>
        <dbReference type="ChEBI" id="CHEBI:30616"/>
    </ligand>
</feature>
<comment type="domain">
    <text evidence="10">IleRS has two distinct active sites: one for aminoacylation and one for editing. The misactivated valine is translocated from the active site to the editing site, which sterically excludes the correctly activated isoleucine. The single editing site contains two valyl binding pockets, one specific for each substrate (Val-AMP or Val-tRNA(Ile)).</text>
</comment>
<protein>
    <recommendedName>
        <fullName evidence="10">Isoleucine--tRNA ligase</fullName>
        <ecNumber evidence="10">6.1.1.5</ecNumber>
    </recommendedName>
    <alternativeName>
        <fullName evidence="10">Isoleucyl-tRNA synthetase</fullName>
        <shortName evidence="10">IleRS</shortName>
    </alternativeName>
</protein>
<dbReference type="Pfam" id="PF06827">
    <property type="entry name" value="zf-FPG_IleRS"/>
    <property type="match status" value="1"/>
</dbReference>
<evidence type="ECO:0000256" key="6">
    <source>
        <dbReference type="ARBA" id="ARBA00022917"/>
    </source>
</evidence>
<evidence type="ECO:0000256" key="4">
    <source>
        <dbReference type="ARBA" id="ARBA00022741"/>
    </source>
</evidence>
<feature type="binding site" evidence="10">
    <location>
        <position position="932"/>
    </location>
    <ligand>
        <name>Zn(2+)</name>
        <dbReference type="ChEBI" id="CHEBI:29105"/>
    </ligand>
</feature>
<keyword evidence="10" id="KW-0479">Metal-binding</keyword>
<dbReference type="HAMAP" id="MF_02002">
    <property type="entry name" value="Ile_tRNA_synth_type1"/>
    <property type="match status" value="1"/>
</dbReference>
<evidence type="ECO:0000256" key="1">
    <source>
        <dbReference type="ARBA" id="ARBA00006887"/>
    </source>
</evidence>
<feature type="short sequence motif" description="'KMSKS' region" evidence="10">
    <location>
        <begin position="614"/>
        <end position="618"/>
    </location>
</feature>
<dbReference type="InterPro" id="IPR009008">
    <property type="entry name" value="Val/Leu/Ile-tRNA-synth_edit"/>
</dbReference>
<reference evidence="14 15" key="1">
    <citation type="submission" date="2018-05" db="EMBL/GenBank/DDBJ databases">
        <title>A metagenomic window into the 2 km-deep terrestrial subsurface aquifer revealed taxonomically and functionally diverse microbial community comprising novel uncultured bacterial lineages.</title>
        <authorList>
            <person name="Kadnikov V.V."/>
            <person name="Mardanov A.V."/>
            <person name="Beletsky A.V."/>
            <person name="Banks D."/>
            <person name="Pimenov N.V."/>
            <person name="Frank Y.A."/>
            <person name="Karnachuk O.V."/>
            <person name="Ravin N.V."/>
        </authorList>
    </citation>
    <scope>NUCLEOTIDE SEQUENCE [LARGE SCALE GENOMIC DNA]</scope>
    <source>
        <strain evidence="14">BY</strain>
    </source>
</reference>
<keyword evidence="2 10" id="KW-0963">Cytoplasm</keyword>